<dbReference type="Pfam" id="PF01934">
    <property type="entry name" value="HepT-like"/>
    <property type="match status" value="1"/>
</dbReference>
<dbReference type="InterPro" id="IPR037038">
    <property type="entry name" value="HepT-like_sf"/>
</dbReference>
<evidence type="ECO:0000313" key="5">
    <source>
        <dbReference type="EMBL" id="MBD1370875.1"/>
    </source>
</evidence>
<sequence>MIYEVDVNRIKKQLEVLQLCGLVISDLEGQPVNHINRFALERALHVAVECMIDVGTVMIDGFIMRDPGGYHDIVDILEDERVITSKLGEWMKEQVTIREQLVRYYHELDEEKVEKMVSDHKLYAQFCSEVLHYIEQELNEMM</sequence>
<accession>A0A926RSB3</accession>
<evidence type="ECO:0000256" key="3">
    <source>
        <dbReference type="ARBA" id="ARBA00022801"/>
    </source>
</evidence>
<dbReference type="GO" id="GO:0016787">
    <property type="term" value="F:hydrolase activity"/>
    <property type="evidence" value="ECO:0007669"/>
    <property type="project" value="UniProtKB-KW"/>
</dbReference>
<keyword evidence="1" id="KW-1277">Toxin-antitoxin system</keyword>
<dbReference type="Gene3D" id="1.20.120.580">
    <property type="entry name" value="bsu32300-like"/>
    <property type="match status" value="1"/>
</dbReference>
<comment type="caution">
    <text evidence="5">The sequence shown here is derived from an EMBL/GenBank/DDBJ whole genome shotgun (WGS) entry which is preliminary data.</text>
</comment>
<dbReference type="EMBL" id="JACXAH010000002">
    <property type="protein sequence ID" value="MBD1370875.1"/>
    <property type="molecule type" value="Genomic_DNA"/>
</dbReference>
<comment type="similarity">
    <text evidence="4">Belongs to the HepT RNase toxin family.</text>
</comment>
<dbReference type="AlphaFoldDB" id="A0A926RSB3"/>
<keyword evidence="2" id="KW-0540">Nuclease</keyword>
<dbReference type="GO" id="GO:0004540">
    <property type="term" value="F:RNA nuclease activity"/>
    <property type="evidence" value="ECO:0007669"/>
    <property type="project" value="InterPro"/>
</dbReference>
<keyword evidence="6" id="KW-1185">Reference proteome</keyword>
<proteinExistence type="inferred from homology"/>
<evidence type="ECO:0000313" key="6">
    <source>
        <dbReference type="Proteomes" id="UP000661691"/>
    </source>
</evidence>
<organism evidence="5 6">
    <name type="scientific">Polycladospora coralii</name>
    <dbReference type="NCBI Taxonomy" id="2771432"/>
    <lineage>
        <taxon>Bacteria</taxon>
        <taxon>Bacillati</taxon>
        <taxon>Bacillota</taxon>
        <taxon>Bacilli</taxon>
        <taxon>Bacillales</taxon>
        <taxon>Thermoactinomycetaceae</taxon>
        <taxon>Polycladospora</taxon>
    </lineage>
</organism>
<dbReference type="PANTHER" id="PTHR33397">
    <property type="entry name" value="UPF0331 PROTEIN YUTE"/>
    <property type="match status" value="1"/>
</dbReference>
<dbReference type="RefSeq" id="WP_191139219.1">
    <property type="nucleotide sequence ID" value="NZ_JACXAG020000002.1"/>
</dbReference>
<dbReference type="PANTHER" id="PTHR33397:SF5">
    <property type="entry name" value="RNASE YUTE-RELATED"/>
    <property type="match status" value="1"/>
</dbReference>
<evidence type="ECO:0000256" key="1">
    <source>
        <dbReference type="ARBA" id="ARBA00022649"/>
    </source>
</evidence>
<dbReference type="Proteomes" id="UP000661691">
    <property type="component" value="Unassembled WGS sequence"/>
</dbReference>
<dbReference type="GO" id="GO:0110001">
    <property type="term" value="C:toxin-antitoxin complex"/>
    <property type="evidence" value="ECO:0007669"/>
    <property type="project" value="InterPro"/>
</dbReference>
<name>A0A926RSB3_9BACL</name>
<keyword evidence="3" id="KW-0378">Hydrolase</keyword>
<evidence type="ECO:0000256" key="4">
    <source>
        <dbReference type="ARBA" id="ARBA00024207"/>
    </source>
</evidence>
<evidence type="ECO:0000256" key="2">
    <source>
        <dbReference type="ARBA" id="ARBA00022722"/>
    </source>
</evidence>
<dbReference type="InterPro" id="IPR052379">
    <property type="entry name" value="Type_VII_TA_RNase"/>
</dbReference>
<protein>
    <submittedName>
        <fullName evidence="5">DUF86 domain-containing protein</fullName>
    </submittedName>
</protein>
<gene>
    <name evidence="5" type="ORF">IC620_00675</name>
</gene>
<reference evidence="5" key="1">
    <citation type="submission" date="2020-09" db="EMBL/GenBank/DDBJ databases">
        <title>A novel bacterium of genus Hazenella, isolated from South China Sea.</title>
        <authorList>
            <person name="Huang H."/>
            <person name="Mo K."/>
            <person name="Hu Y."/>
        </authorList>
    </citation>
    <scope>NUCLEOTIDE SEQUENCE</scope>
    <source>
        <strain evidence="5">IB182357</strain>
    </source>
</reference>
<dbReference type="InterPro" id="IPR008201">
    <property type="entry name" value="HepT-like"/>
</dbReference>